<reference evidence="3" key="1">
    <citation type="submission" date="2017-02" db="EMBL/GenBank/DDBJ databases">
        <authorList>
            <person name="Dridi B."/>
        </authorList>
    </citation>
    <scope>NUCLEOTIDE SEQUENCE [LARGE SCALE GENOMIC DNA]</scope>
    <source>
        <strain evidence="3">bH819</strain>
    </source>
</reference>
<organism evidence="2 3">
    <name type="scientific">Vagococcus fluvialis bH819</name>
    <dbReference type="NCBI Taxonomy" id="1255619"/>
    <lineage>
        <taxon>Bacteria</taxon>
        <taxon>Bacillati</taxon>
        <taxon>Bacillota</taxon>
        <taxon>Bacilli</taxon>
        <taxon>Lactobacillales</taxon>
        <taxon>Enterococcaceae</taxon>
        <taxon>Vagococcus</taxon>
    </lineage>
</organism>
<dbReference type="Proteomes" id="UP000195918">
    <property type="component" value="Unassembled WGS sequence"/>
</dbReference>
<dbReference type="EMBL" id="FWFD01000012">
    <property type="protein sequence ID" value="SLM86012.1"/>
    <property type="molecule type" value="Genomic_DNA"/>
</dbReference>
<evidence type="ECO:0000259" key="1">
    <source>
        <dbReference type="Pfam" id="PF13349"/>
    </source>
</evidence>
<dbReference type="RefSeq" id="WP_179203826.1">
    <property type="nucleotide sequence ID" value="NZ_FWFD01000012.1"/>
</dbReference>
<gene>
    <name evidence="2" type="ORF">FM121_07990</name>
</gene>
<dbReference type="AlphaFoldDB" id="A0A1X6WP61"/>
<evidence type="ECO:0000313" key="3">
    <source>
        <dbReference type="Proteomes" id="UP000195918"/>
    </source>
</evidence>
<sequence length="349" mass="39084">MKKFKIFVLVFALLLIVGGGIGSVIFYQKLEVERKASEVNKKFKYDGSEELVLELKNGATVYLSPSQDDYVHMNKQGLTFSNNQNESTNWDIQKKDKKTLVTIDNKRQHKKIQPSVFSFNDISDDSISLRLPEKYKKITIKGEKVDVNVNTLLLSQLEIQTNRGYIGINDLSAQSLIVNNQHGDISVSQSKIEKNILLNTSSGNLSVDDTLFSELNMKVKNGDAFTANTKGNITIDNQNGQSEINHTKGSVNITNKNGDVFYHSNNITHDVALETTHGNLTIELDKPSYNKNKFDLKTEYGLLSIFNKNLSSETTFTSNKGDALIKATSKNGDITINELDSDDTQYEDH</sequence>
<proteinExistence type="predicted"/>
<dbReference type="InterPro" id="IPR025164">
    <property type="entry name" value="Toastrack_DUF4097"/>
</dbReference>
<feature type="domain" description="DUF4097" evidence="1">
    <location>
        <begin position="50"/>
        <end position="230"/>
    </location>
</feature>
<protein>
    <submittedName>
        <fullName evidence="2">Conserved domain protein</fullName>
    </submittedName>
</protein>
<keyword evidence="3" id="KW-1185">Reference proteome</keyword>
<evidence type="ECO:0000313" key="2">
    <source>
        <dbReference type="EMBL" id="SLM86012.1"/>
    </source>
</evidence>
<name>A0A1X6WP61_9ENTE</name>
<dbReference type="Pfam" id="PF13349">
    <property type="entry name" value="DUF4097"/>
    <property type="match status" value="1"/>
</dbReference>
<accession>A0A1X6WP61</accession>